<dbReference type="Gene3D" id="1.10.510.10">
    <property type="entry name" value="Transferase(Phosphotransferase) domain 1"/>
    <property type="match status" value="1"/>
</dbReference>
<keyword evidence="4" id="KW-0067">ATP-binding</keyword>
<evidence type="ECO:0000256" key="1">
    <source>
        <dbReference type="ARBA" id="ARBA00022679"/>
    </source>
</evidence>
<dbReference type="PROSITE" id="PS50011">
    <property type="entry name" value="PROTEIN_KINASE_DOM"/>
    <property type="match status" value="1"/>
</dbReference>
<organism evidence="7 8">
    <name type="scientific">Pristionchus entomophagus</name>
    <dbReference type="NCBI Taxonomy" id="358040"/>
    <lineage>
        <taxon>Eukaryota</taxon>
        <taxon>Metazoa</taxon>
        <taxon>Ecdysozoa</taxon>
        <taxon>Nematoda</taxon>
        <taxon>Chromadorea</taxon>
        <taxon>Rhabditida</taxon>
        <taxon>Rhabditina</taxon>
        <taxon>Diplogasteromorpha</taxon>
        <taxon>Diplogasteroidea</taxon>
        <taxon>Neodiplogasteridae</taxon>
        <taxon>Pristionchus</taxon>
    </lineage>
</organism>
<feature type="non-terminal residue" evidence="7">
    <location>
        <position position="1"/>
    </location>
</feature>
<dbReference type="Pfam" id="PF00069">
    <property type="entry name" value="Pkinase"/>
    <property type="match status" value="1"/>
</dbReference>
<dbReference type="EMBL" id="BTSX01000005">
    <property type="protein sequence ID" value="GMS99883.1"/>
    <property type="molecule type" value="Genomic_DNA"/>
</dbReference>
<gene>
    <name evidence="7" type="ORF">PENTCL1PPCAC_22058</name>
</gene>
<protein>
    <recommendedName>
        <fullName evidence="6">Protein kinase domain-containing protein</fullName>
    </recommendedName>
</protein>
<evidence type="ECO:0000256" key="4">
    <source>
        <dbReference type="ARBA" id="ARBA00022840"/>
    </source>
</evidence>
<dbReference type="GO" id="GO:0005524">
    <property type="term" value="F:ATP binding"/>
    <property type="evidence" value="ECO:0007669"/>
    <property type="project" value="UniProtKB-KW"/>
</dbReference>
<dbReference type="InterPro" id="IPR011009">
    <property type="entry name" value="Kinase-like_dom_sf"/>
</dbReference>
<evidence type="ECO:0000256" key="5">
    <source>
        <dbReference type="ARBA" id="ARBA00037982"/>
    </source>
</evidence>
<dbReference type="Proteomes" id="UP001432027">
    <property type="component" value="Unassembled WGS sequence"/>
</dbReference>
<name>A0AAV5TZ90_9BILA</name>
<keyword evidence="2" id="KW-0547">Nucleotide-binding</keyword>
<evidence type="ECO:0000313" key="7">
    <source>
        <dbReference type="EMBL" id="GMS99883.1"/>
    </source>
</evidence>
<dbReference type="GO" id="GO:0005634">
    <property type="term" value="C:nucleus"/>
    <property type="evidence" value="ECO:0007669"/>
    <property type="project" value="TreeGrafter"/>
</dbReference>
<evidence type="ECO:0000256" key="2">
    <source>
        <dbReference type="ARBA" id="ARBA00022741"/>
    </source>
</evidence>
<dbReference type="InterPro" id="IPR008271">
    <property type="entry name" value="Ser/Thr_kinase_AS"/>
</dbReference>
<comment type="similarity">
    <text evidence="5">Belongs to the protein kinase superfamily. Ser/Thr protein kinase family. GCN2 subfamily.</text>
</comment>
<feature type="non-terminal residue" evidence="7">
    <location>
        <position position="99"/>
    </location>
</feature>
<dbReference type="SUPFAM" id="SSF56112">
    <property type="entry name" value="Protein kinase-like (PK-like)"/>
    <property type="match status" value="1"/>
</dbReference>
<accession>A0AAV5TZ90</accession>
<keyword evidence="3" id="KW-0418">Kinase</keyword>
<dbReference type="PROSITE" id="PS00108">
    <property type="entry name" value="PROTEIN_KINASE_ST"/>
    <property type="match status" value="1"/>
</dbReference>
<dbReference type="AlphaFoldDB" id="A0AAV5TZ90"/>
<reference evidence="7" key="1">
    <citation type="submission" date="2023-10" db="EMBL/GenBank/DDBJ databases">
        <title>Genome assembly of Pristionchus species.</title>
        <authorList>
            <person name="Yoshida K."/>
            <person name="Sommer R.J."/>
        </authorList>
    </citation>
    <scope>NUCLEOTIDE SEQUENCE</scope>
    <source>
        <strain evidence="7">RS0144</strain>
    </source>
</reference>
<keyword evidence="8" id="KW-1185">Reference proteome</keyword>
<evidence type="ECO:0000256" key="3">
    <source>
        <dbReference type="ARBA" id="ARBA00022777"/>
    </source>
</evidence>
<evidence type="ECO:0000313" key="8">
    <source>
        <dbReference type="Proteomes" id="UP001432027"/>
    </source>
</evidence>
<dbReference type="InterPro" id="IPR050339">
    <property type="entry name" value="CC_SR_Kinase"/>
</dbReference>
<feature type="domain" description="Protein kinase" evidence="6">
    <location>
        <begin position="1"/>
        <end position="99"/>
    </location>
</feature>
<sequence>SAVEHMHEKNLIHRDLKPSNILFAETDLLKLCDLGIATERANDEEQSTAITRTSAGTMLYMSPEQKSLLRYSSKSDVFALGLILTELCVVMTASERVEV</sequence>
<dbReference type="GO" id="GO:0005737">
    <property type="term" value="C:cytoplasm"/>
    <property type="evidence" value="ECO:0007669"/>
    <property type="project" value="TreeGrafter"/>
</dbReference>
<keyword evidence="1" id="KW-0808">Transferase</keyword>
<comment type="caution">
    <text evidence="7">The sequence shown here is derived from an EMBL/GenBank/DDBJ whole genome shotgun (WGS) entry which is preliminary data.</text>
</comment>
<dbReference type="InterPro" id="IPR000719">
    <property type="entry name" value="Prot_kinase_dom"/>
</dbReference>
<evidence type="ECO:0000259" key="6">
    <source>
        <dbReference type="PROSITE" id="PS50011"/>
    </source>
</evidence>
<dbReference type="GO" id="GO:0004694">
    <property type="term" value="F:eukaryotic translation initiation factor 2alpha kinase activity"/>
    <property type="evidence" value="ECO:0007669"/>
    <property type="project" value="TreeGrafter"/>
</dbReference>
<dbReference type="PANTHER" id="PTHR11042">
    <property type="entry name" value="EUKARYOTIC TRANSLATION INITIATION FACTOR 2-ALPHA KINASE EIF2-ALPHA KINASE -RELATED"/>
    <property type="match status" value="1"/>
</dbReference>
<dbReference type="PANTHER" id="PTHR11042:SF91">
    <property type="entry name" value="EUKARYOTIC TRANSLATION INITIATION FACTOR 2-ALPHA KINASE"/>
    <property type="match status" value="1"/>
</dbReference>
<proteinExistence type="inferred from homology"/>